<evidence type="ECO:0000256" key="2">
    <source>
        <dbReference type="ARBA" id="ARBA00023125"/>
    </source>
</evidence>
<organism evidence="6 7">
    <name type="scientific">Vitis rotundifolia</name>
    <name type="common">Muscadine grape</name>
    <dbReference type="NCBI Taxonomy" id="103349"/>
    <lineage>
        <taxon>Eukaryota</taxon>
        <taxon>Viridiplantae</taxon>
        <taxon>Streptophyta</taxon>
        <taxon>Embryophyta</taxon>
        <taxon>Tracheophyta</taxon>
        <taxon>Spermatophyta</taxon>
        <taxon>Magnoliopsida</taxon>
        <taxon>eudicotyledons</taxon>
        <taxon>Gunneridae</taxon>
        <taxon>Pentapetalae</taxon>
        <taxon>rosids</taxon>
        <taxon>Vitales</taxon>
        <taxon>Vitaceae</taxon>
        <taxon>Viteae</taxon>
        <taxon>Vitis</taxon>
    </lineage>
</organism>
<feature type="domain" description="Myb-like" evidence="4">
    <location>
        <begin position="56"/>
        <end position="105"/>
    </location>
</feature>
<dbReference type="SMART" id="SM00717">
    <property type="entry name" value="SANT"/>
    <property type="match status" value="2"/>
</dbReference>
<evidence type="ECO:0000259" key="5">
    <source>
        <dbReference type="PROSITE" id="PS51294"/>
    </source>
</evidence>
<evidence type="ECO:0000259" key="4">
    <source>
        <dbReference type="PROSITE" id="PS50090"/>
    </source>
</evidence>
<dbReference type="InterPro" id="IPR017930">
    <property type="entry name" value="Myb_dom"/>
</dbReference>
<dbReference type="Proteomes" id="UP001168098">
    <property type="component" value="Unassembled WGS sequence"/>
</dbReference>
<evidence type="ECO:0000313" key="7">
    <source>
        <dbReference type="Proteomes" id="UP001168098"/>
    </source>
</evidence>
<comment type="caution">
    <text evidence="6">The sequence shown here is derived from an EMBL/GenBank/DDBJ whole genome shotgun (WGS) entry which is preliminary data.</text>
</comment>
<feature type="domain" description="HTH myb-type" evidence="5">
    <location>
        <begin position="3"/>
        <end position="59"/>
    </location>
</feature>
<dbReference type="AlphaFoldDB" id="A0AA39DC92"/>
<proteinExistence type="predicted"/>
<keyword evidence="3" id="KW-0539">Nucleus</keyword>
<dbReference type="CDD" id="cd00167">
    <property type="entry name" value="SANT"/>
    <property type="match status" value="2"/>
</dbReference>
<keyword evidence="7" id="KW-1185">Reference proteome</keyword>
<evidence type="ECO:0000256" key="3">
    <source>
        <dbReference type="ARBA" id="ARBA00023242"/>
    </source>
</evidence>
<dbReference type="PROSITE" id="PS50090">
    <property type="entry name" value="MYB_LIKE"/>
    <property type="match status" value="2"/>
</dbReference>
<name>A0AA39DC92_VITRO</name>
<dbReference type="GO" id="GO:0003677">
    <property type="term" value="F:DNA binding"/>
    <property type="evidence" value="ECO:0007669"/>
    <property type="project" value="UniProtKB-KW"/>
</dbReference>
<sequence length="137" mass="16311">MGRPRLKRRVWTEEEDNKLKHLKTEYPNLSWRKIAQLGKLDRDEKSCSHRWKNYLHPDINKEEFSREEDELIIFLKGLGVRWASMPKYLPRRSANAVKNRWNNHLKKKKKDATIDDPVDFIPNLDPNAIRLIPGPNS</sequence>
<evidence type="ECO:0000256" key="1">
    <source>
        <dbReference type="ARBA" id="ARBA00004123"/>
    </source>
</evidence>
<dbReference type="SUPFAM" id="SSF46689">
    <property type="entry name" value="Homeodomain-like"/>
    <property type="match status" value="1"/>
</dbReference>
<feature type="domain" description="HTH myb-type" evidence="5">
    <location>
        <begin position="60"/>
        <end position="109"/>
    </location>
</feature>
<comment type="subcellular location">
    <subcellularLocation>
        <location evidence="1">Nucleus</location>
    </subcellularLocation>
</comment>
<keyword evidence="2" id="KW-0238">DNA-binding</keyword>
<dbReference type="Gene3D" id="1.10.10.60">
    <property type="entry name" value="Homeodomain-like"/>
    <property type="match status" value="2"/>
</dbReference>
<dbReference type="InterPro" id="IPR001005">
    <property type="entry name" value="SANT/Myb"/>
</dbReference>
<dbReference type="InterPro" id="IPR015495">
    <property type="entry name" value="Myb_TF_plants"/>
</dbReference>
<dbReference type="Pfam" id="PF13921">
    <property type="entry name" value="Myb_DNA-bind_6"/>
    <property type="match status" value="1"/>
</dbReference>
<dbReference type="GO" id="GO:0005634">
    <property type="term" value="C:nucleus"/>
    <property type="evidence" value="ECO:0007669"/>
    <property type="project" value="UniProtKB-SubCell"/>
</dbReference>
<accession>A0AA39DC92</accession>
<evidence type="ECO:0000313" key="6">
    <source>
        <dbReference type="EMBL" id="KAJ9678459.1"/>
    </source>
</evidence>
<dbReference type="InterPro" id="IPR009057">
    <property type="entry name" value="Homeodomain-like_sf"/>
</dbReference>
<protein>
    <submittedName>
        <fullName evidence="6">Uncharacterized protein</fullName>
    </submittedName>
</protein>
<dbReference type="EMBL" id="JARBHA010000016">
    <property type="protein sequence ID" value="KAJ9678459.1"/>
    <property type="molecule type" value="Genomic_DNA"/>
</dbReference>
<feature type="domain" description="Myb-like" evidence="4">
    <location>
        <begin position="3"/>
        <end position="55"/>
    </location>
</feature>
<dbReference type="PANTHER" id="PTHR10641">
    <property type="entry name" value="MYB FAMILY TRANSCRIPTION FACTOR"/>
    <property type="match status" value="1"/>
</dbReference>
<dbReference type="PANTHER" id="PTHR10641:SF1103">
    <property type="entry name" value="TRANSCRIPTION FACTOR MYB72"/>
    <property type="match status" value="1"/>
</dbReference>
<reference evidence="6 7" key="1">
    <citation type="journal article" date="2023" name="BMC Biotechnol.">
        <title>Vitis rotundifolia cv Carlos genome sequencing.</title>
        <authorList>
            <person name="Huff M."/>
            <person name="Hulse-Kemp A."/>
            <person name="Scheffler B."/>
            <person name="Youngblood R."/>
            <person name="Simpson S."/>
            <person name="Babiker E."/>
            <person name="Staton M."/>
        </authorList>
    </citation>
    <scope>NUCLEOTIDE SEQUENCE [LARGE SCALE GENOMIC DNA]</scope>
    <source>
        <tissue evidence="6">Leaf</tissue>
    </source>
</reference>
<gene>
    <name evidence="6" type="ORF">PVL29_020601</name>
</gene>
<dbReference type="PROSITE" id="PS51294">
    <property type="entry name" value="HTH_MYB"/>
    <property type="match status" value="2"/>
</dbReference>